<name>A0A1U7LZW3_9FIRM</name>
<keyword evidence="1" id="KW-0378">Hydrolase</keyword>
<dbReference type="AlphaFoldDB" id="A0A1U7LZW3"/>
<evidence type="ECO:0000256" key="1">
    <source>
        <dbReference type="ARBA" id="ARBA00022801"/>
    </source>
</evidence>
<dbReference type="NCBIfam" id="TIGR00369">
    <property type="entry name" value="unchar_dom_1"/>
    <property type="match status" value="1"/>
</dbReference>
<keyword evidence="4" id="KW-1185">Reference proteome</keyword>
<proteinExistence type="predicted"/>
<dbReference type="InterPro" id="IPR003736">
    <property type="entry name" value="PAAI_dom"/>
</dbReference>
<dbReference type="InterPro" id="IPR052723">
    <property type="entry name" value="Acyl-CoA_thioesterase_PaaI"/>
</dbReference>
<evidence type="ECO:0000313" key="3">
    <source>
        <dbReference type="EMBL" id="OLR64836.1"/>
    </source>
</evidence>
<dbReference type="InterPro" id="IPR029069">
    <property type="entry name" value="HotDog_dom_sf"/>
</dbReference>
<feature type="domain" description="Thioesterase" evidence="2">
    <location>
        <begin position="45"/>
        <end position="113"/>
    </location>
</feature>
<dbReference type="GO" id="GO:0016289">
    <property type="term" value="F:acyl-CoA hydrolase activity"/>
    <property type="evidence" value="ECO:0007669"/>
    <property type="project" value="UniProtKB-ARBA"/>
</dbReference>
<dbReference type="EMBL" id="MJIH01000001">
    <property type="protein sequence ID" value="OLR64836.1"/>
    <property type="molecule type" value="Genomic_DNA"/>
</dbReference>
<evidence type="ECO:0000313" key="4">
    <source>
        <dbReference type="Proteomes" id="UP000187166"/>
    </source>
</evidence>
<protein>
    <submittedName>
        <fullName evidence="3">Thioesterase</fullName>
    </submittedName>
</protein>
<reference evidence="3 4" key="1">
    <citation type="journal article" date="2016" name="Appl. Environ. Microbiol.">
        <title>Function and Phylogeny of Bacterial Butyryl Coenzyme A:Acetate Transferases and Their Diversity in the Proximal Colon of Swine.</title>
        <authorList>
            <person name="Trachsel J."/>
            <person name="Bayles D.O."/>
            <person name="Looft T."/>
            <person name="Levine U.Y."/>
            <person name="Allen H.K."/>
        </authorList>
    </citation>
    <scope>NUCLEOTIDE SEQUENCE [LARGE SCALE GENOMIC DNA]</scope>
    <source>
        <strain evidence="3 4">35-6-1</strain>
    </source>
</reference>
<evidence type="ECO:0000259" key="2">
    <source>
        <dbReference type="Pfam" id="PF03061"/>
    </source>
</evidence>
<comment type="caution">
    <text evidence="3">The sequence shown here is derived from an EMBL/GenBank/DDBJ whole genome shotgun (WGS) entry which is preliminary data.</text>
</comment>
<dbReference type="Pfam" id="PF03061">
    <property type="entry name" value="4HBT"/>
    <property type="match status" value="1"/>
</dbReference>
<dbReference type="STRING" id="1465756.BIV18_04520"/>
<dbReference type="InterPro" id="IPR006683">
    <property type="entry name" value="Thioestr_dom"/>
</dbReference>
<organism evidence="3 4">
    <name type="scientific">Peptoniphilus porci</name>
    <dbReference type="NCBI Taxonomy" id="2652280"/>
    <lineage>
        <taxon>Bacteria</taxon>
        <taxon>Bacillati</taxon>
        <taxon>Bacillota</taxon>
        <taxon>Tissierellia</taxon>
        <taxon>Tissierellales</taxon>
        <taxon>Peptoniphilaceae</taxon>
        <taxon>Peptoniphilus</taxon>
    </lineage>
</organism>
<accession>A0A1U7LZW3</accession>
<dbReference type="Proteomes" id="UP000187166">
    <property type="component" value="Unassembled WGS sequence"/>
</dbReference>
<dbReference type="CDD" id="cd03443">
    <property type="entry name" value="PaaI_thioesterase"/>
    <property type="match status" value="1"/>
</dbReference>
<gene>
    <name evidence="3" type="ORF">BIV18_04520</name>
</gene>
<dbReference type="PANTHER" id="PTHR42856:SF1">
    <property type="entry name" value="ACYL-COENZYME A THIOESTERASE PAAI"/>
    <property type="match status" value="1"/>
</dbReference>
<sequence length="141" mass="15847">MKKINLKNLFKDDEYVKKSNIKFFELDGDNLVLKMKPEKNQFNAYNILHGAEIFALMDTAAGCLSIINGKKAVTLDSSVNFISSISYGEEIYSNTKIIHVGKSTEVIEVVAMCKNKIIAKGSFTLFILDKVEITGREFLEN</sequence>
<dbReference type="PANTHER" id="PTHR42856">
    <property type="entry name" value="ACYL-COENZYME A THIOESTERASE PAAI"/>
    <property type="match status" value="1"/>
</dbReference>
<dbReference type="SUPFAM" id="SSF54637">
    <property type="entry name" value="Thioesterase/thiol ester dehydrase-isomerase"/>
    <property type="match status" value="1"/>
</dbReference>
<dbReference type="Gene3D" id="3.10.129.10">
    <property type="entry name" value="Hotdog Thioesterase"/>
    <property type="match status" value="1"/>
</dbReference>